<dbReference type="Gene3D" id="1.20.1260.10">
    <property type="match status" value="1"/>
</dbReference>
<organism evidence="2 3">
    <name type="scientific">Derxia gummosa DSM 723</name>
    <dbReference type="NCBI Taxonomy" id="1121388"/>
    <lineage>
        <taxon>Bacteria</taxon>
        <taxon>Pseudomonadati</taxon>
        <taxon>Pseudomonadota</taxon>
        <taxon>Betaproteobacteria</taxon>
        <taxon>Burkholderiales</taxon>
        <taxon>Alcaligenaceae</taxon>
        <taxon>Derxia</taxon>
    </lineage>
</organism>
<dbReference type="Proteomes" id="UP000675920">
    <property type="component" value="Unplaced"/>
</dbReference>
<evidence type="ECO:0000259" key="1">
    <source>
        <dbReference type="Pfam" id="PF02915"/>
    </source>
</evidence>
<reference evidence="3" key="2">
    <citation type="journal article" date="1995" name="Curr. Opin. Struct. Biol.">
        <title>Di-iron-carboxylate proteins.</title>
        <authorList>
            <person name="Nordlund P."/>
            <person name="Eklund H."/>
        </authorList>
    </citation>
    <scope>NUCLEOTIDE SEQUENCE</scope>
</reference>
<evidence type="ECO:0000313" key="3">
    <source>
        <dbReference type="RefSeq" id="WP_028310535.1"/>
    </source>
</evidence>
<reference evidence="3" key="1">
    <citation type="journal article" date="1987" name="Annu. Rev. Biochem.">
        <title>Ferritin: structure, gene regulation, and cellular function in animals, plants, and microorganisms.</title>
        <authorList>
            <person name="Theil E.C."/>
        </authorList>
    </citation>
    <scope>NUCLEOTIDE SEQUENCE</scope>
</reference>
<reference evidence="3" key="3">
    <citation type="journal article" date="1998" name="Met. Ions Biol. Syst.">
        <title>Structure-function relationships in the ferritins.</title>
        <authorList>
            <person name="Harrison P.M."/>
            <person name="Hempstead P.D."/>
            <person name="Artymiuk P.J."/>
            <person name="Andrews S.C."/>
        </authorList>
    </citation>
    <scope>NUCLEOTIDE SEQUENCE</scope>
</reference>
<dbReference type="GO" id="GO:0016491">
    <property type="term" value="F:oxidoreductase activity"/>
    <property type="evidence" value="ECO:0007669"/>
    <property type="project" value="InterPro"/>
</dbReference>
<dbReference type="InterPro" id="IPR009078">
    <property type="entry name" value="Ferritin-like_SF"/>
</dbReference>
<protein>
    <submittedName>
        <fullName evidence="3">Ferritin-like domain-containing protein</fullName>
    </submittedName>
</protein>
<name>A0A8B6X1Y3_9BURK</name>
<evidence type="ECO:0000313" key="2">
    <source>
        <dbReference type="Proteomes" id="UP000675920"/>
    </source>
</evidence>
<dbReference type="CDD" id="cd01045">
    <property type="entry name" value="Ferritin_like_AB"/>
    <property type="match status" value="1"/>
</dbReference>
<accession>A0A8B6X1Y3</accession>
<dbReference type="AlphaFoldDB" id="A0A8B6X1Y3"/>
<proteinExistence type="predicted"/>
<dbReference type="RefSeq" id="WP_028310535.1">
    <property type="nucleotide sequence ID" value="NZ_AXWS01000007.1"/>
</dbReference>
<keyword evidence="2" id="KW-1185">Reference proteome</keyword>
<dbReference type="InterPro" id="IPR003251">
    <property type="entry name" value="Rr_diiron-bd_dom"/>
</dbReference>
<dbReference type="GO" id="GO:0046872">
    <property type="term" value="F:metal ion binding"/>
    <property type="evidence" value="ECO:0007669"/>
    <property type="project" value="InterPro"/>
</dbReference>
<feature type="domain" description="Rubrerythrin diiron-binding" evidence="1">
    <location>
        <begin position="6"/>
        <end position="143"/>
    </location>
</feature>
<dbReference type="Pfam" id="PF02915">
    <property type="entry name" value="Rubrerythrin"/>
    <property type="match status" value="1"/>
</dbReference>
<dbReference type="InterPro" id="IPR012347">
    <property type="entry name" value="Ferritin-like"/>
</dbReference>
<dbReference type="OrthoDB" id="8561818at2"/>
<reference evidence="3" key="4">
    <citation type="submission" date="2025-08" db="UniProtKB">
        <authorList>
            <consortium name="RefSeq"/>
        </authorList>
    </citation>
    <scope>IDENTIFICATION</scope>
</reference>
<sequence>MQTVEEFLAHAVRIEQDAADRFGQLADAMKTAGNTEVSRLFRQFADYSRMHLADARSRAGYREIPDLAHDDYQWPDIESPETAAIWAADPQLGRGQALEIALEAEASSLAYYQSIAVATTDPEVRRFAKEFAVEEEEHVRELTRWLELHRKGEALPVI</sequence>
<dbReference type="SUPFAM" id="SSF47240">
    <property type="entry name" value="Ferritin-like"/>
    <property type="match status" value="1"/>
</dbReference>